<organism evidence="2 3">
    <name type="scientific">Methylosinus trichosporium (strain ATCC 35070 / NCIMB 11131 / UNIQEM 75 / OB3b)</name>
    <dbReference type="NCBI Taxonomy" id="595536"/>
    <lineage>
        <taxon>Bacteria</taxon>
        <taxon>Pseudomonadati</taxon>
        <taxon>Pseudomonadota</taxon>
        <taxon>Alphaproteobacteria</taxon>
        <taxon>Hyphomicrobiales</taxon>
        <taxon>Methylocystaceae</taxon>
        <taxon>Methylosinus</taxon>
    </lineage>
</organism>
<dbReference type="GO" id="GO:1902670">
    <property type="term" value="F:carbon dioxide binding"/>
    <property type="evidence" value="ECO:0007669"/>
    <property type="project" value="TreeGrafter"/>
</dbReference>
<evidence type="ECO:0000256" key="1">
    <source>
        <dbReference type="ARBA" id="ARBA00006018"/>
    </source>
</evidence>
<dbReference type="RefSeq" id="WP_003612191.1">
    <property type="nucleotide sequence ID" value="NZ_ADVE02000001.1"/>
</dbReference>
<dbReference type="NCBIfam" id="TIGR00074">
    <property type="entry name" value="hypC_hupF"/>
    <property type="match status" value="1"/>
</dbReference>
<dbReference type="AlphaFoldDB" id="A0A2D2CWL3"/>
<dbReference type="SUPFAM" id="SSF159127">
    <property type="entry name" value="HupF/HypC-like"/>
    <property type="match status" value="1"/>
</dbReference>
<keyword evidence="3" id="KW-1185">Reference proteome</keyword>
<dbReference type="Pfam" id="PF01455">
    <property type="entry name" value="HupF_HypC"/>
    <property type="match status" value="1"/>
</dbReference>
<dbReference type="PANTHER" id="PTHR35177">
    <property type="entry name" value="HYDROGENASE MATURATION FACTOR HYBG"/>
    <property type="match status" value="1"/>
</dbReference>
<protein>
    <submittedName>
        <fullName evidence="2">HypC/HybG/HupF family hydrogenase formation chaperone</fullName>
    </submittedName>
</protein>
<name>A0A2D2CWL3_METT3</name>
<dbReference type="GO" id="GO:0005506">
    <property type="term" value="F:iron ion binding"/>
    <property type="evidence" value="ECO:0007669"/>
    <property type="project" value="TreeGrafter"/>
</dbReference>
<sequence>MCIGFPMTVIEGDAFEALCERRGERRHVSMALVGAQPAGARVLVHIDSAVRLLDPLEAAQIDDALDAVEKALAGENVDHLFADLVDREPELPAFLREPEGR</sequence>
<reference evidence="3" key="1">
    <citation type="submission" date="2017-10" db="EMBL/GenBank/DDBJ databases">
        <title>Completed PacBio SMRT sequence of Methylosinus trichosporium OB3b reveals presence of a third large plasmid.</title>
        <authorList>
            <person name="Charles T.C."/>
            <person name="Lynch M.D.J."/>
            <person name="Heil J.R."/>
            <person name="Cheng J."/>
        </authorList>
    </citation>
    <scope>NUCLEOTIDE SEQUENCE [LARGE SCALE GENOMIC DNA]</scope>
    <source>
        <strain evidence="3">OB3b</strain>
    </source>
</reference>
<dbReference type="Proteomes" id="UP000230709">
    <property type="component" value="Chromosome"/>
</dbReference>
<dbReference type="STRING" id="595536.GCA_000178815_04454"/>
<dbReference type="PANTHER" id="PTHR35177:SF2">
    <property type="entry name" value="HYDROGENASE MATURATION FACTOR HYBG"/>
    <property type="match status" value="1"/>
</dbReference>
<dbReference type="GO" id="GO:0051604">
    <property type="term" value="P:protein maturation"/>
    <property type="evidence" value="ECO:0007669"/>
    <property type="project" value="TreeGrafter"/>
</dbReference>
<accession>A0A2D2CWL3</accession>
<dbReference type="KEGG" id="mtw:CQW49_03530"/>
<comment type="similarity">
    <text evidence="1">Belongs to the HupF/HypC family.</text>
</comment>
<dbReference type="Gene3D" id="2.30.30.140">
    <property type="match status" value="1"/>
</dbReference>
<proteinExistence type="inferred from homology"/>
<dbReference type="PRINTS" id="PR00445">
    <property type="entry name" value="HUPFHYPC"/>
</dbReference>
<evidence type="ECO:0000313" key="3">
    <source>
        <dbReference type="Proteomes" id="UP000230709"/>
    </source>
</evidence>
<dbReference type="InterPro" id="IPR001109">
    <property type="entry name" value="Hydrogenase_HupF/HypC"/>
</dbReference>
<dbReference type="EMBL" id="CP023737">
    <property type="protein sequence ID" value="ATQ67059.1"/>
    <property type="molecule type" value="Genomic_DNA"/>
</dbReference>
<evidence type="ECO:0000313" key="2">
    <source>
        <dbReference type="EMBL" id="ATQ67059.1"/>
    </source>
</evidence>
<gene>
    <name evidence="2" type="primary">hypC</name>
    <name evidence="2" type="ORF">CQW49_03530</name>
</gene>